<dbReference type="Proteomes" id="UP001163603">
    <property type="component" value="Chromosome 6"/>
</dbReference>
<accession>A0ACC0YLH1</accession>
<evidence type="ECO:0000313" key="1">
    <source>
        <dbReference type="EMBL" id="KAJ0037871.1"/>
    </source>
</evidence>
<comment type="caution">
    <text evidence="1">The sequence shown here is derived from an EMBL/GenBank/DDBJ whole genome shotgun (WGS) entry which is preliminary data.</text>
</comment>
<name>A0ACC0YLH1_9ROSI</name>
<dbReference type="EMBL" id="CM047741">
    <property type="protein sequence ID" value="KAJ0037871.1"/>
    <property type="molecule type" value="Genomic_DNA"/>
</dbReference>
<gene>
    <name evidence="1" type="ORF">Pint_22422</name>
</gene>
<sequence length="118" mass="13582">METCKELALTQMRKSLDNLASSPEKYVDETLMRFLIARSMDPEKAAKMFVQWRKWRAALVPNGFISESEVPDELEARKIFLQELSKDRYPVLICKASKHFPAKDPVQFKSNGSDDLLS</sequence>
<organism evidence="1 2">
    <name type="scientific">Pistacia integerrima</name>
    <dbReference type="NCBI Taxonomy" id="434235"/>
    <lineage>
        <taxon>Eukaryota</taxon>
        <taxon>Viridiplantae</taxon>
        <taxon>Streptophyta</taxon>
        <taxon>Embryophyta</taxon>
        <taxon>Tracheophyta</taxon>
        <taxon>Spermatophyta</taxon>
        <taxon>Magnoliopsida</taxon>
        <taxon>eudicotyledons</taxon>
        <taxon>Gunneridae</taxon>
        <taxon>Pentapetalae</taxon>
        <taxon>rosids</taxon>
        <taxon>malvids</taxon>
        <taxon>Sapindales</taxon>
        <taxon>Anacardiaceae</taxon>
        <taxon>Pistacia</taxon>
    </lineage>
</organism>
<protein>
    <submittedName>
        <fullName evidence="1">Uncharacterized protein</fullName>
    </submittedName>
</protein>
<keyword evidence="2" id="KW-1185">Reference proteome</keyword>
<proteinExistence type="predicted"/>
<evidence type="ECO:0000313" key="2">
    <source>
        <dbReference type="Proteomes" id="UP001163603"/>
    </source>
</evidence>
<reference evidence="2" key="1">
    <citation type="journal article" date="2023" name="G3 (Bethesda)">
        <title>Genome assembly and association tests identify interacting loci associated with vigor, precocity, and sex in interspecific pistachio rootstocks.</title>
        <authorList>
            <person name="Palmer W."/>
            <person name="Jacygrad E."/>
            <person name="Sagayaradj S."/>
            <person name="Cavanaugh K."/>
            <person name="Han R."/>
            <person name="Bertier L."/>
            <person name="Beede B."/>
            <person name="Kafkas S."/>
            <person name="Golino D."/>
            <person name="Preece J."/>
            <person name="Michelmore R."/>
        </authorList>
    </citation>
    <scope>NUCLEOTIDE SEQUENCE [LARGE SCALE GENOMIC DNA]</scope>
</reference>